<evidence type="ECO:0000256" key="3">
    <source>
        <dbReference type="ARBA" id="ARBA00022801"/>
    </source>
</evidence>
<dbReference type="InterPro" id="IPR013986">
    <property type="entry name" value="DExx_box_DNA_helicase_dom_sf"/>
</dbReference>
<evidence type="ECO:0000256" key="9">
    <source>
        <dbReference type="ARBA" id="ARBA00048988"/>
    </source>
</evidence>
<dbReference type="OrthoDB" id="5905204at2"/>
<dbReference type="GO" id="GO:0043138">
    <property type="term" value="F:3'-5' DNA helicase activity"/>
    <property type="evidence" value="ECO:0007669"/>
    <property type="project" value="UniProtKB-EC"/>
</dbReference>
<comment type="catalytic activity">
    <reaction evidence="9">
        <text>ATP + H2O = ADP + phosphate + H(+)</text>
        <dbReference type="Rhea" id="RHEA:13065"/>
        <dbReference type="ChEBI" id="CHEBI:15377"/>
        <dbReference type="ChEBI" id="CHEBI:15378"/>
        <dbReference type="ChEBI" id="CHEBI:30616"/>
        <dbReference type="ChEBI" id="CHEBI:43474"/>
        <dbReference type="ChEBI" id="CHEBI:456216"/>
        <dbReference type="EC" id="5.6.2.4"/>
    </reaction>
</comment>
<dbReference type="AlphaFoldDB" id="A0A1G6HVX3"/>
<dbReference type="InterPro" id="IPR027417">
    <property type="entry name" value="P-loop_NTPase"/>
</dbReference>
<evidence type="ECO:0000256" key="10">
    <source>
        <dbReference type="PROSITE-ProRule" id="PRU00560"/>
    </source>
</evidence>
<dbReference type="RefSeq" id="WP_092748516.1">
    <property type="nucleotide sequence ID" value="NZ_FMYL01000007.1"/>
</dbReference>
<comment type="similarity">
    <text evidence="1">Belongs to the helicase family. UvrD subfamily.</text>
</comment>
<accession>A0A1G6HVX3</accession>
<organism evidence="13 14">
    <name type="scientific">Acinetobacter boissieri</name>
    <dbReference type="NCBI Taxonomy" id="1219383"/>
    <lineage>
        <taxon>Bacteria</taxon>
        <taxon>Pseudomonadati</taxon>
        <taxon>Pseudomonadota</taxon>
        <taxon>Gammaproteobacteria</taxon>
        <taxon>Moraxellales</taxon>
        <taxon>Moraxellaceae</taxon>
        <taxon>Acinetobacter</taxon>
    </lineage>
</organism>
<keyword evidence="6" id="KW-0413">Isomerase</keyword>
<dbReference type="Gene3D" id="1.10.486.10">
    <property type="entry name" value="PCRA, domain 4"/>
    <property type="match status" value="1"/>
</dbReference>
<comment type="catalytic activity">
    <reaction evidence="7">
        <text>Couples ATP hydrolysis with the unwinding of duplex DNA by translocating in the 3'-5' direction.</text>
        <dbReference type="EC" id="5.6.2.4"/>
    </reaction>
</comment>
<dbReference type="PANTHER" id="PTHR11070:SF3">
    <property type="entry name" value="DNA 3'-5' HELICASE"/>
    <property type="match status" value="1"/>
</dbReference>
<dbReference type="EC" id="5.6.2.4" evidence="8"/>
<dbReference type="PANTHER" id="PTHR11070">
    <property type="entry name" value="UVRD / RECB / PCRA DNA HELICASE FAMILY MEMBER"/>
    <property type="match status" value="1"/>
</dbReference>
<proteinExistence type="inferred from homology"/>
<evidence type="ECO:0000259" key="12">
    <source>
        <dbReference type="PROSITE" id="PS51217"/>
    </source>
</evidence>
<dbReference type="GO" id="GO:0003677">
    <property type="term" value="F:DNA binding"/>
    <property type="evidence" value="ECO:0007669"/>
    <property type="project" value="InterPro"/>
</dbReference>
<dbReference type="Gene3D" id="1.10.10.160">
    <property type="match status" value="1"/>
</dbReference>
<dbReference type="GO" id="GO:0005524">
    <property type="term" value="F:ATP binding"/>
    <property type="evidence" value="ECO:0007669"/>
    <property type="project" value="UniProtKB-UniRule"/>
</dbReference>
<dbReference type="GO" id="GO:0000725">
    <property type="term" value="P:recombinational repair"/>
    <property type="evidence" value="ECO:0007669"/>
    <property type="project" value="TreeGrafter"/>
</dbReference>
<dbReference type="Proteomes" id="UP000242501">
    <property type="component" value="Unassembled WGS sequence"/>
</dbReference>
<dbReference type="GO" id="GO:0016887">
    <property type="term" value="F:ATP hydrolysis activity"/>
    <property type="evidence" value="ECO:0007669"/>
    <property type="project" value="RHEA"/>
</dbReference>
<dbReference type="SUPFAM" id="SSF52540">
    <property type="entry name" value="P-loop containing nucleoside triphosphate hydrolases"/>
    <property type="match status" value="1"/>
</dbReference>
<dbReference type="PROSITE" id="PS51217">
    <property type="entry name" value="UVRD_HELICASE_CTER"/>
    <property type="match status" value="1"/>
</dbReference>
<evidence type="ECO:0000256" key="4">
    <source>
        <dbReference type="ARBA" id="ARBA00022806"/>
    </source>
</evidence>
<evidence type="ECO:0000256" key="8">
    <source>
        <dbReference type="ARBA" id="ARBA00034808"/>
    </source>
</evidence>
<evidence type="ECO:0000313" key="13">
    <source>
        <dbReference type="EMBL" id="SDB98293.1"/>
    </source>
</evidence>
<evidence type="ECO:0000256" key="7">
    <source>
        <dbReference type="ARBA" id="ARBA00034617"/>
    </source>
</evidence>
<evidence type="ECO:0000256" key="5">
    <source>
        <dbReference type="ARBA" id="ARBA00022840"/>
    </source>
</evidence>
<evidence type="ECO:0000256" key="6">
    <source>
        <dbReference type="ARBA" id="ARBA00023235"/>
    </source>
</evidence>
<dbReference type="Gene3D" id="3.40.50.300">
    <property type="entry name" value="P-loop containing nucleotide triphosphate hydrolases"/>
    <property type="match status" value="2"/>
</dbReference>
<evidence type="ECO:0000256" key="2">
    <source>
        <dbReference type="ARBA" id="ARBA00022741"/>
    </source>
</evidence>
<keyword evidence="3 10" id="KW-0378">Hydrolase</keyword>
<dbReference type="InterPro" id="IPR014016">
    <property type="entry name" value="UvrD-like_ATP-bd"/>
</dbReference>
<evidence type="ECO:0000259" key="11">
    <source>
        <dbReference type="PROSITE" id="PS51198"/>
    </source>
</evidence>
<sequence>MTLEQLLSELNEQQRMAVTTDQAHCLVLAGAGCGKTKTIISRAAYLIAQGLPARNVQILTFTRRAASEIVTRVEQYLGESAQGLRASTFHTFCISLLRRHSKALGLGQFTVIDRDDQVMIFRLLRGKGKDNALPKAAQLCDIYSFARNTRCKLSEAIEKLLPEVINQKQQIAEVMKAYEVRKHRSGFFDYDDILAVVATHLHQSPAFLASVVQQHHVFLVDEMQDTNPLQWAILEPLISHSQIFCVGDDAQSIYGFRGADFENIHRFKSHVPNATVYKLEKNYRSTQQILDVSNWLLGQSEIAYNKSLVAHRKTQSTPQFHLFSNEFEEASWIAQDIYTRHHDNNTSWHEHMVLVRSAYAARHIERAFIAMSIPYRFIGGAKLLESAHVKDVLSMLRVVINVKDDIAWMRFLTLWNGIGDVGASKIALHMNTYTSLTECCDYLASKVNKIPTQAVDGLRQLADLTTQVETCMVLAVGLLTAQLEEKYQQDWSKRQKDFKLVEQLASKHQHLAQFLEEYVLEPISIADVKQAIVEDIVTLTTIHSAKGLEENVCYVPHLSVGFYPHARTQGDFDAVEEERRVLYVALTRARHELILTKHESVSWSYDLQDDQGRHVSGYFLNDFPSDLVDVKVHQRTSMNHGLQKASANGVKKISFDLDLD</sequence>
<dbReference type="PROSITE" id="PS51198">
    <property type="entry name" value="UVRD_HELICASE_ATP_BIND"/>
    <property type="match status" value="1"/>
</dbReference>
<name>A0A1G6HVX3_9GAMM</name>
<dbReference type="InterPro" id="IPR014017">
    <property type="entry name" value="DNA_helicase_UvrD-like_C"/>
</dbReference>
<dbReference type="Pfam" id="PF00580">
    <property type="entry name" value="UvrD-helicase"/>
    <property type="match status" value="1"/>
</dbReference>
<keyword evidence="5 10" id="KW-0067">ATP-binding</keyword>
<evidence type="ECO:0000313" key="14">
    <source>
        <dbReference type="Proteomes" id="UP000242501"/>
    </source>
</evidence>
<keyword evidence="4 10" id="KW-0347">Helicase</keyword>
<evidence type="ECO:0000256" key="1">
    <source>
        <dbReference type="ARBA" id="ARBA00009922"/>
    </source>
</evidence>
<keyword evidence="2 10" id="KW-0547">Nucleotide-binding</keyword>
<reference evidence="14" key="1">
    <citation type="submission" date="2016-09" db="EMBL/GenBank/DDBJ databases">
        <authorList>
            <person name="Varghese N."/>
            <person name="Submissions S."/>
        </authorList>
    </citation>
    <scope>NUCLEOTIDE SEQUENCE [LARGE SCALE GENOMIC DNA]</scope>
    <source>
        <strain evidence="14">ANC 4422</strain>
    </source>
</reference>
<dbReference type="InterPro" id="IPR000212">
    <property type="entry name" value="DNA_helicase_UvrD/REP"/>
</dbReference>
<protein>
    <recommendedName>
        <fullName evidence="8">DNA 3'-5' helicase</fullName>
        <ecNumber evidence="8">5.6.2.4</ecNumber>
    </recommendedName>
</protein>
<feature type="domain" description="UvrD-like helicase C-terminal" evidence="12">
    <location>
        <begin position="287"/>
        <end position="547"/>
    </location>
</feature>
<dbReference type="EMBL" id="FMYL01000007">
    <property type="protein sequence ID" value="SDB98293.1"/>
    <property type="molecule type" value="Genomic_DNA"/>
</dbReference>
<dbReference type="STRING" id="1219383.SAMN05421733_10767"/>
<feature type="domain" description="UvrD-like helicase ATP-binding" evidence="11">
    <location>
        <begin position="8"/>
        <end position="286"/>
    </location>
</feature>
<dbReference type="Pfam" id="PF13361">
    <property type="entry name" value="UvrD_C"/>
    <property type="match status" value="2"/>
</dbReference>
<keyword evidence="14" id="KW-1185">Reference proteome</keyword>
<dbReference type="GO" id="GO:0005829">
    <property type="term" value="C:cytosol"/>
    <property type="evidence" value="ECO:0007669"/>
    <property type="project" value="TreeGrafter"/>
</dbReference>
<dbReference type="CDD" id="cd17932">
    <property type="entry name" value="DEXQc_UvrD"/>
    <property type="match status" value="1"/>
</dbReference>
<gene>
    <name evidence="13" type="ORF">SAMN05421733_10767</name>
</gene>
<feature type="binding site" evidence="10">
    <location>
        <begin position="29"/>
        <end position="36"/>
    </location>
    <ligand>
        <name>ATP</name>
        <dbReference type="ChEBI" id="CHEBI:30616"/>
    </ligand>
</feature>